<organism evidence="6">
    <name type="scientific">Anisakis simplex</name>
    <name type="common">Herring worm</name>
    <dbReference type="NCBI Taxonomy" id="6269"/>
    <lineage>
        <taxon>Eukaryota</taxon>
        <taxon>Metazoa</taxon>
        <taxon>Ecdysozoa</taxon>
        <taxon>Nematoda</taxon>
        <taxon>Chromadorea</taxon>
        <taxon>Rhabditida</taxon>
        <taxon>Spirurina</taxon>
        <taxon>Ascaridomorpha</taxon>
        <taxon>Ascaridoidea</taxon>
        <taxon>Anisakidae</taxon>
        <taxon>Anisakis</taxon>
        <taxon>Anisakis simplex complex</taxon>
    </lineage>
</organism>
<reference evidence="6" key="1">
    <citation type="submission" date="2017-02" db="UniProtKB">
        <authorList>
            <consortium name="WormBaseParasite"/>
        </authorList>
    </citation>
    <scope>IDENTIFICATION</scope>
</reference>
<dbReference type="GO" id="GO:0050982">
    <property type="term" value="P:detection of mechanical stimulus"/>
    <property type="evidence" value="ECO:0007669"/>
    <property type="project" value="TreeGrafter"/>
</dbReference>
<feature type="transmembrane region" description="Helical" evidence="1">
    <location>
        <begin position="291"/>
        <end position="314"/>
    </location>
</feature>
<gene>
    <name evidence="4" type="ORF">ASIM_LOCUS2484</name>
</gene>
<dbReference type="GO" id="GO:0042391">
    <property type="term" value="P:regulation of membrane potential"/>
    <property type="evidence" value="ECO:0007669"/>
    <property type="project" value="TreeGrafter"/>
</dbReference>
<dbReference type="GO" id="GO:0071260">
    <property type="term" value="P:cellular response to mechanical stimulus"/>
    <property type="evidence" value="ECO:0007669"/>
    <property type="project" value="TreeGrafter"/>
</dbReference>
<evidence type="ECO:0000313" key="5">
    <source>
        <dbReference type="Proteomes" id="UP000267096"/>
    </source>
</evidence>
<keyword evidence="1" id="KW-0472">Membrane</keyword>
<dbReference type="InterPro" id="IPR056770">
    <property type="entry name" value="Piezo_THU9_anchor"/>
</dbReference>
<dbReference type="InterPro" id="IPR056768">
    <property type="entry name" value="THU_Piezo"/>
</dbReference>
<dbReference type="PANTHER" id="PTHR13167:SF25">
    <property type="entry name" value="PIEZO-TYPE MECHANOSENSITIVE ION CHANNEL COMPONENT"/>
    <property type="match status" value="1"/>
</dbReference>
<feature type="domain" description="Piezo THU9 and anchor" evidence="3">
    <location>
        <begin position="157"/>
        <end position="393"/>
    </location>
</feature>
<dbReference type="PANTHER" id="PTHR13167">
    <property type="entry name" value="PIEZO-TYPE MECHANOSENSITIVE ION CHANNEL COMPONENT"/>
    <property type="match status" value="1"/>
</dbReference>
<feature type="transmembrane region" description="Helical" evidence="1">
    <location>
        <begin position="371"/>
        <end position="395"/>
    </location>
</feature>
<dbReference type="WBParaSite" id="ASIM_0000262801-mRNA-1">
    <property type="protein sequence ID" value="ASIM_0000262801-mRNA-1"/>
    <property type="gene ID" value="ASIM_0000262801"/>
</dbReference>
<feature type="domain" description="Piezo transmembrane helical unit" evidence="2">
    <location>
        <begin position="1"/>
        <end position="75"/>
    </location>
</feature>
<dbReference type="Pfam" id="PF23188">
    <property type="entry name" value="THU_Piezo1"/>
    <property type="match status" value="1"/>
</dbReference>
<keyword evidence="1" id="KW-0812">Transmembrane</keyword>
<dbReference type="InterPro" id="IPR027272">
    <property type="entry name" value="Piezo"/>
</dbReference>
<accession>A0A0M3J501</accession>
<proteinExistence type="predicted"/>
<feature type="transmembrane region" description="Helical" evidence="1">
    <location>
        <begin position="49"/>
        <end position="68"/>
    </location>
</feature>
<evidence type="ECO:0000313" key="6">
    <source>
        <dbReference type="WBParaSite" id="ASIM_0000262801-mRNA-1"/>
    </source>
</evidence>
<evidence type="ECO:0000313" key="4">
    <source>
        <dbReference type="EMBL" id="VDK20032.1"/>
    </source>
</evidence>
<evidence type="ECO:0000259" key="2">
    <source>
        <dbReference type="Pfam" id="PF23188"/>
    </source>
</evidence>
<dbReference type="EMBL" id="UYRR01003358">
    <property type="protein sequence ID" value="VDK20032.1"/>
    <property type="molecule type" value="Genomic_DNA"/>
</dbReference>
<reference evidence="4 5" key="2">
    <citation type="submission" date="2018-11" db="EMBL/GenBank/DDBJ databases">
        <authorList>
            <consortium name="Pathogen Informatics"/>
        </authorList>
    </citation>
    <scope>NUCLEOTIDE SEQUENCE [LARGE SCALE GENOMIC DNA]</scope>
</reference>
<feature type="transmembrane region" description="Helical" evidence="1">
    <location>
        <begin position="198"/>
        <end position="220"/>
    </location>
</feature>
<feature type="transmembrane region" description="Helical" evidence="1">
    <location>
        <begin position="7"/>
        <end position="29"/>
    </location>
</feature>
<dbReference type="GO" id="GO:0005886">
    <property type="term" value="C:plasma membrane"/>
    <property type="evidence" value="ECO:0007669"/>
    <property type="project" value="TreeGrafter"/>
</dbReference>
<evidence type="ECO:0000256" key="1">
    <source>
        <dbReference type="SAM" id="Phobius"/>
    </source>
</evidence>
<name>A0A0M3J501_ANISI</name>
<feature type="transmembrane region" description="Helical" evidence="1">
    <location>
        <begin position="159"/>
        <end position="178"/>
    </location>
</feature>
<dbReference type="GO" id="GO:0005261">
    <property type="term" value="F:monoatomic cation channel activity"/>
    <property type="evidence" value="ECO:0007669"/>
    <property type="project" value="TreeGrafter"/>
</dbReference>
<dbReference type="AlphaFoldDB" id="A0A0M3J501"/>
<dbReference type="GO" id="GO:0008381">
    <property type="term" value="F:mechanosensitive monoatomic ion channel activity"/>
    <property type="evidence" value="ECO:0007669"/>
    <property type="project" value="InterPro"/>
</dbReference>
<dbReference type="Proteomes" id="UP000267096">
    <property type="component" value="Unassembled WGS sequence"/>
</dbReference>
<protein>
    <submittedName>
        <fullName evidence="6">Piezo_RRas_bdg domain-containing protein</fullName>
    </submittedName>
</protein>
<evidence type="ECO:0000259" key="3">
    <source>
        <dbReference type="Pfam" id="PF24874"/>
    </source>
</evidence>
<keyword evidence="1" id="KW-1133">Transmembrane helix</keyword>
<dbReference type="Pfam" id="PF24874">
    <property type="entry name" value="Piezo_THU9_anchor"/>
    <property type="match status" value="1"/>
</dbReference>
<feature type="transmembrane region" description="Helical" evidence="1">
    <location>
        <begin position="229"/>
        <end position="250"/>
    </location>
</feature>
<dbReference type="OrthoDB" id="303066at2759"/>
<sequence>MISYTQLIVIIKFICQFGFFPWNVTSTTIKLANSPKFLPGILGIRKEEFYAFWDIVLLVALFFHRYMLRKMGLWDNASSVPDTFFEQVSIESSTAIKDSEQDENGAQRGQVAIVNNSGTGNGMGTEGEVKEGGASKKRGFLSELFYRLFHPKYRYIRDLYPFMFLVDVLCFFVVSFGYSSFGYGGSGSVVKDISSNRVPITFVVMLIVISVMIVIDRALYLRKAVLCKLIYQFITIIFLHVWIFFVLPTITYQAAWLNKTAQFLYFVKCVYLLISAWQIRNGYPSLCIGNLITHAYGLANMVFFKAFMAIPFLFEVRTAIDWTWIDTSMPLFDFFNMENFYATIYNLKCARTFEQNFPAPRGVAKGVVVKYLMGIPMILILILVIWLPLLAFSLLNRIGLSLIPDNVQMTISVEGYPPLYSMEAQGIELVMLNESEYLHIQNAFAERFNSSNQNSILRARQAVAFINEYTVEDMLVRFCIIYDYFDKPNSNIILSICSIYSTLEKIFVR</sequence>
<keyword evidence="5" id="KW-1185">Reference proteome</keyword>